<name>A0ABR6P594_9SPIR</name>
<dbReference type="PANTHER" id="PTHR36204:SF1">
    <property type="entry name" value="N-ACETYLMANNOSAMINE-6-PHOSPHATE 2-EPIMERASE-RELATED"/>
    <property type="match status" value="1"/>
</dbReference>
<accession>A0ABR6P594</accession>
<sequence length="283" mass="32107">MNNKLFLFLSFKFILIMLVYFKRIVFFKVKKYFVFEFLYFFLKINFIGGLIIIARIKRGLIVSCQALENEPLHSSFIMSKMALAAKIGGAVGIRANGVNDISQIKLEVDLPIIGIIKKSYNNCDVFITPTMKEIDELCNEGVDIIALDATFRNRPDGILLYDFFENIKKKYPKQCLMADISSLEEAVNADKLGFDFIGTTLYGYTQSTNGLDIADNDFHFLKTLINSNLKSTLIVEGKIDTPLKVQKCFEMGVDLVVVGGAITRPVEITKKFVEKINQVKRQF</sequence>
<comment type="catalytic activity">
    <reaction evidence="1 6">
        <text>an N-acyl-D-glucosamine 6-phosphate = an N-acyl-D-mannosamine 6-phosphate</text>
        <dbReference type="Rhea" id="RHEA:23932"/>
        <dbReference type="ChEBI" id="CHEBI:57599"/>
        <dbReference type="ChEBI" id="CHEBI:57666"/>
        <dbReference type="EC" id="5.1.3.9"/>
    </reaction>
</comment>
<keyword evidence="7" id="KW-1133">Transmembrane helix</keyword>
<dbReference type="HAMAP" id="MF_01235">
    <property type="entry name" value="ManNAc6P_epimer"/>
    <property type="match status" value="1"/>
</dbReference>
<dbReference type="InterPro" id="IPR011060">
    <property type="entry name" value="RibuloseP-bd_barrel"/>
</dbReference>
<keyword evidence="4 6" id="KW-0413">Isomerase</keyword>
<dbReference type="InterPro" id="IPR007260">
    <property type="entry name" value="NanE"/>
</dbReference>
<dbReference type="EC" id="5.1.3.9" evidence="6"/>
<feature type="transmembrane region" description="Helical" evidence="7">
    <location>
        <begin position="6"/>
        <end position="25"/>
    </location>
</feature>
<comment type="pathway">
    <text evidence="3 6">Amino-sugar metabolism; N-acetylneuraminate degradation; D-fructose 6-phosphate from N-acetylneuraminate: step 3/5.</text>
</comment>
<reference evidence="8 9" key="1">
    <citation type="submission" date="2020-08" db="EMBL/GenBank/DDBJ databases">
        <title>Genomic Encyclopedia of Type Strains, Phase IV (KMG-IV): sequencing the most valuable type-strain genomes for metagenomic binning, comparative biology and taxonomic classification.</title>
        <authorList>
            <person name="Goeker M."/>
        </authorList>
    </citation>
    <scope>NUCLEOTIDE SEQUENCE [LARGE SCALE GENOMIC DNA]</scope>
    <source>
        <strain evidence="8 9">DSM 16813</strain>
    </source>
</reference>
<dbReference type="EMBL" id="JACHFA010000001">
    <property type="protein sequence ID" value="MBB6031232.1"/>
    <property type="molecule type" value="Genomic_DNA"/>
</dbReference>
<keyword evidence="7" id="KW-0812">Transmembrane</keyword>
<dbReference type="SUPFAM" id="SSF51366">
    <property type="entry name" value="Ribulose-phoshate binding barrel"/>
    <property type="match status" value="1"/>
</dbReference>
<feature type="transmembrane region" description="Helical" evidence="7">
    <location>
        <begin position="37"/>
        <end position="56"/>
    </location>
</feature>
<keyword evidence="9" id="KW-1185">Reference proteome</keyword>
<dbReference type="Pfam" id="PF04131">
    <property type="entry name" value="NanE"/>
    <property type="match status" value="1"/>
</dbReference>
<evidence type="ECO:0000313" key="9">
    <source>
        <dbReference type="Proteomes" id="UP000566276"/>
    </source>
</evidence>
<organism evidence="8 9">
    <name type="scientific">Borreliella spielmanii</name>
    <dbReference type="NCBI Taxonomy" id="88916"/>
    <lineage>
        <taxon>Bacteria</taxon>
        <taxon>Pseudomonadati</taxon>
        <taxon>Spirochaetota</taxon>
        <taxon>Spirochaetia</taxon>
        <taxon>Spirochaetales</taxon>
        <taxon>Borreliaceae</taxon>
        <taxon>Borreliella</taxon>
    </lineage>
</organism>
<comment type="caution">
    <text evidence="8">The sequence shown here is derived from an EMBL/GenBank/DDBJ whole genome shotgun (WGS) entry which is preliminary data.</text>
</comment>
<comment type="function">
    <text evidence="2 6">Converts N-acetylmannosamine-6-phosphate (ManNAc-6-P) to N-acetylglucosamine-6-phosphate (GlcNAc-6-P).</text>
</comment>
<dbReference type="PANTHER" id="PTHR36204">
    <property type="entry name" value="N-ACETYLMANNOSAMINE-6-PHOSPHATE 2-EPIMERASE-RELATED"/>
    <property type="match status" value="1"/>
</dbReference>
<dbReference type="CDD" id="cd04729">
    <property type="entry name" value="NanE"/>
    <property type="match status" value="1"/>
</dbReference>
<dbReference type="NCBIfam" id="NF002231">
    <property type="entry name" value="PRK01130.1"/>
    <property type="match status" value="1"/>
</dbReference>
<protein>
    <recommendedName>
        <fullName evidence="6">Putative N-acetylmannosamine-6-phosphate 2-epimerase</fullName>
        <ecNumber evidence="6">5.1.3.9</ecNumber>
    </recommendedName>
    <alternativeName>
        <fullName evidence="6">ManNAc-6-P epimerase</fullName>
    </alternativeName>
</protein>
<keyword evidence="5 6" id="KW-0119">Carbohydrate metabolism</keyword>
<evidence type="ECO:0000313" key="8">
    <source>
        <dbReference type="EMBL" id="MBB6031232.1"/>
    </source>
</evidence>
<dbReference type="Proteomes" id="UP000566276">
    <property type="component" value="Unassembled WGS sequence"/>
</dbReference>
<keyword evidence="7" id="KW-0472">Membrane</keyword>
<dbReference type="Gene3D" id="3.20.20.70">
    <property type="entry name" value="Aldolase class I"/>
    <property type="match status" value="1"/>
</dbReference>
<dbReference type="GO" id="GO:0047465">
    <property type="term" value="F:N-acylglucosamine-6-phosphate 2-epimerase activity"/>
    <property type="evidence" value="ECO:0007669"/>
    <property type="project" value="UniProtKB-EC"/>
</dbReference>
<evidence type="ECO:0000256" key="6">
    <source>
        <dbReference type="HAMAP-Rule" id="MF_01235"/>
    </source>
</evidence>
<proteinExistence type="inferred from homology"/>
<evidence type="ECO:0000256" key="3">
    <source>
        <dbReference type="ARBA" id="ARBA00005081"/>
    </source>
</evidence>
<gene>
    <name evidence="6" type="primary">nanE</name>
    <name evidence="8" type="ORF">HNR35_000196</name>
</gene>
<evidence type="ECO:0000256" key="1">
    <source>
        <dbReference type="ARBA" id="ARBA00000056"/>
    </source>
</evidence>
<dbReference type="InterPro" id="IPR013785">
    <property type="entry name" value="Aldolase_TIM"/>
</dbReference>
<evidence type="ECO:0000256" key="2">
    <source>
        <dbReference type="ARBA" id="ARBA00002147"/>
    </source>
</evidence>
<comment type="similarity">
    <text evidence="6">Belongs to the NanE family.</text>
</comment>
<evidence type="ECO:0000256" key="7">
    <source>
        <dbReference type="SAM" id="Phobius"/>
    </source>
</evidence>
<evidence type="ECO:0000256" key="5">
    <source>
        <dbReference type="ARBA" id="ARBA00023277"/>
    </source>
</evidence>
<evidence type="ECO:0000256" key="4">
    <source>
        <dbReference type="ARBA" id="ARBA00023235"/>
    </source>
</evidence>